<dbReference type="PROSITE" id="PS50088">
    <property type="entry name" value="ANK_REPEAT"/>
    <property type="match status" value="2"/>
</dbReference>
<accession>A0AAW1HNV2</accession>
<dbReference type="SMART" id="SM00248">
    <property type="entry name" value="ANK"/>
    <property type="match status" value="8"/>
</dbReference>
<sequence>MDKSLYIAAMAGNTSFLREVRDRQIETGCWDQYLVSKTPQNNNIIHIASLYGHLDFIETALTLIKISTSKLMYEINGDGDTPLHIASKKGNFEIVQLLVCYSNLGGPVTALDRGGEIEVAAKDGDGQGLSNSIYNLELSHIMRIQNRKGNTPLHEALIYGKIKVARYLVELDDHVTSVVNNHKETPLHLAIKHNIKDEKQLVIETIELMNRQQASLTYKSSKCSTEEESSSMIQLLINKSNVEVHYMHDEYGLTPLLRAAIVSHLPSIQAIVTKFPQTVEICDFDGRTILHLVKIENYDDAKALIEIPSIICLKDQRDNFGNTPAIVAVKDIIEKTKSQVNFKEGLFKALLVSSANFTLKNNMGVSAVALIEQHKNMFSNIWKVQPNEELKANFNPNLGTILQEEIPKIREAIQNANLSYLTQKIEMLSNNLSYYGCLGGGNILHGVLKVWKNDEDDDDQLLDFISRVLEKFPALLCQVDSKGDTLLHVIIKKLEITKLFLDQIARCFEKYQRELISDDEELYCSPWTVKNVQGNTPFHEALLHSSSVGEITSFLHQNNRSVFALVNNKNETPLHVLCRRTDDKFSVFVIKH</sequence>
<organism evidence="2 3">
    <name type="scientific">Saponaria officinalis</name>
    <name type="common">Common soapwort</name>
    <name type="synonym">Lychnis saponaria</name>
    <dbReference type="NCBI Taxonomy" id="3572"/>
    <lineage>
        <taxon>Eukaryota</taxon>
        <taxon>Viridiplantae</taxon>
        <taxon>Streptophyta</taxon>
        <taxon>Embryophyta</taxon>
        <taxon>Tracheophyta</taxon>
        <taxon>Spermatophyta</taxon>
        <taxon>Magnoliopsida</taxon>
        <taxon>eudicotyledons</taxon>
        <taxon>Gunneridae</taxon>
        <taxon>Pentapetalae</taxon>
        <taxon>Caryophyllales</taxon>
        <taxon>Caryophyllaceae</taxon>
        <taxon>Caryophylleae</taxon>
        <taxon>Saponaria</taxon>
    </lineage>
</organism>
<name>A0AAW1HNV2_SAPOF</name>
<evidence type="ECO:0000313" key="2">
    <source>
        <dbReference type="EMBL" id="KAK9678038.1"/>
    </source>
</evidence>
<dbReference type="InterPro" id="IPR036770">
    <property type="entry name" value="Ankyrin_rpt-contain_sf"/>
</dbReference>
<reference evidence="2" key="1">
    <citation type="submission" date="2024-03" db="EMBL/GenBank/DDBJ databases">
        <title>WGS assembly of Saponaria officinalis var. Norfolk2.</title>
        <authorList>
            <person name="Jenkins J."/>
            <person name="Shu S."/>
            <person name="Grimwood J."/>
            <person name="Barry K."/>
            <person name="Goodstein D."/>
            <person name="Schmutz J."/>
            <person name="Leebens-Mack J."/>
            <person name="Osbourn A."/>
        </authorList>
    </citation>
    <scope>NUCLEOTIDE SEQUENCE [LARGE SCALE GENOMIC DNA]</scope>
    <source>
        <strain evidence="2">JIC</strain>
    </source>
</reference>
<keyword evidence="1" id="KW-0040">ANK repeat</keyword>
<feature type="repeat" description="ANK" evidence="1">
    <location>
        <begin position="148"/>
        <end position="170"/>
    </location>
</feature>
<dbReference type="PANTHER" id="PTHR24121">
    <property type="entry name" value="NO MECHANORECEPTOR POTENTIAL C, ISOFORM D-RELATED"/>
    <property type="match status" value="1"/>
</dbReference>
<dbReference type="SUPFAM" id="SSF48403">
    <property type="entry name" value="Ankyrin repeat"/>
    <property type="match status" value="2"/>
</dbReference>
<evidence type="ECO:0000256" key="1">
    <source>
        <dbReference type="PROSITE-ProRule" id="PRU00023"/>
    </source>
</evidence>
<dbReference type="InterPro" id="IPR002110">
    <property type="entry name" value="Ankyrin_rpt"/>
</dbReference>
<gene>
    <name evidence="2" type="ORF">RND81_11G183900</name>
</gene>
<dbReference type="Gene3D" id="1.25.40.20">
    <property type="entry name" value="Ankyrin repeat-containing domain"/>
    <property type="match status" value="4"/>
</dbReference>
<proteinExistence type="predicted"/>
<comment type="caution">
    <text evidence="2">The sequence shown here is derived from an EMBL/GenBank/DDBJ whole genome shotgun (WGS) entry which is preliminary data.</text>
</comment>
<feature type="repeat" description="ANK" evidence="1">
    <location>
        <begin position="78"/>
        <end position="99"/>
    </location>
</feature>
<keyword evidence="3" id="KW-1185">Reference proteome</keyword>
<evidence type="ECO:0000313" key="3">
    <source>
        <dbReference type="Proteomes" id="UP001443914"/>
    </source>
</evidence>
<protein>
    <submittedName>
        <fullName evidence="2">Uncharacterized protein</fullName>
    </submittedName>
</protein>
<dbReference type="PANTHER" id="PTHR24121:SF22">
    <property type="entry name" value="PROTEIN ACCELERATED CELL DEATH 6-LIKE"/>
    <property type="match status" value="1"/>
</dbReference>
<dbReference type="EMBL" id="JBDFQZ010000011">
    <property type="protein sequence ID" value="KAK9678038.1"/>
    <property type="molecule type" value="Genomic_DNA"/>
</dbReference>
<dbReference type="PROSITE" id="PS50297">
    <property type="entry name" value="ANK_REP_REGION"/>
    <property type="match status" value="2"/>
</dbReference>
<dbReference type="Proteomes" id="UP001443914">
    <property type="component" value="Unassembled WGS sequence"/>
</dbReference>
<dbReference type="AlphaFoldDB" id="A0AAW1HNV2"/>
<dbReference type="Pfam" id="PF12796">
    <property type="entry name" value="Ank_2"/>
    <property type="match status" value="2"/>
</dbReference>